<organism evidence="3">
    <name type="scientific">Anopheles darlingi</name>
    <name type="common">Mosquito</name>
    <dbReference type="NCBI Taxonomy" id="43151"/>
    <lineage>
        <taxon>Eukaryota</taxon>
        <taxon>Metazoa</taxon>
        <taxon>Ecdysozoa</taxon>
        <taxon>Arthropoda</taxon>
        <taxon>Hexapoda</taxon>
        <taxon>Insecta</taxon>
        <taxon>Pterygota</taxon>
        <taxon>Neoptera</taxon>
        <taxon>Endopterygota</taxon>
        <taxon>Diptera</taxon>
        <taxon>Nematocera</taxon>
        <taxon>Culicoidea</taxon>
        <taxon>Culicidae</taxon>
        <taxon>Anophelinae</taxon>
        <taxon>Anopheles</taxon>
    </lineage>
</organism>
<evidence type="ECO:0000256" key="2">
    <source>
        <dbReference type="SAM" id="SignalP"/>
    </source>
</evidence>
<dbReference type="EMBL" id="GGFL01010999">
    <property type="protein sequence ID" value="MBW75177.1"/>
    <property type="molecule type" value="Transcribed_RNA"/>
</dbReference>
<proteinExistence type="predicted"/>
<sequence>MAVVVATMAATVALVAVVKQTIVASIATDRERTVGRWNDALPWKQPFRTGGQSSWHSVRARRRAQNDQTMER</sequence>
<reference evidence="3" key="1">
    <citation type="submission" date="2018-01" db="EMBL/GenBank/DDBJ databases">
        <title>An insight into the sialome of Amazonian anophelines.</title>
        <authorList>
            <person name="Ribeiro J.M."/>
            <person name="Scarpassa V."/>
            <person name="Calvo E."/>
        </authorList>
    </citation>
    <scope>NUCLEOTIDE SEQUENCE</scope>
</reference>
<feature type="chain" id="PRO_5014604400" evidence="2">
    <location>
        <begin position="21"/>
        <end position="72"/>
    </location>
</feature>
<evidence type="ECO:0000256" key="1">
    <source>
        <dbReference type="SAM" id="MobiDB-lite"/>
    </source>
</evidence>
<protein>
    <submittedName>
        <fullName evidence="3">Putative secreted protein</fullName>
    </submittedName>
</protein>
<accession>A0A2M4DC79</accession>
<keyword evidence="2" id="KW-0732">Signal</keyword>
<name>A0A2M4DC79_ANODA</name>
<feature type="signal peptide" evidence="2">
    <location>
        <begin position="1"/>
        <end position="20"/>
    </location>
</feature>
<evidence type="ECO:0000313" key="3">
    <source>
        <dbReference type="EMBL" id="MBW75177.1"/>
    </source>
</evidence>
<dbReference type="AlphaFoldDB" id="A0A2M4DC79"/>
<feature type="region of interest" description="Disordered" evidence="1">
    <location>
        <begin position="41"/>
        <end position="72"/>
    </location>
</feature>